<dbReference type="RefSeq" id="WP_089302922.1">
    <property type="nucleotide sequence ID" value="NZ_FZNW01000021.1"/>
</dbReference>
<feature type="region of interest" description="Disordered" evidence="1">
    <location>
        <begin position="383"/>
        <end position="410"/>
    </location>
</feature>
<sequence>MRRIAVLVGVAALVAAAVGGVSLVDDEDYTVDVVLPTATNLNSGSPVLIDGFQSGSLADVRAQDGHARLTLEIDGSHAPLHDGAKVTVKWKSLVGERFVEVHDGPQENATIPAGGMLKGKMPEPMEVDQVLAALDEPTRERLNSLISRLNTTVGGHEQDLQATLESAGPALQALGEVLKGVGADGEAISQIVSQLNDMTGTLAADDGKVRAIVQNLSQLSADVAGERQELGQSLEKLPETVERADDTLGKVPGVVDEASPLLEELEPATDRLPSVARNLKPVLTELRPVMERLRPTLRSADEALAGTPAMLDSARGVLPGTEAVVQGLLEPLDFLRPYTPEAAGVFTNWNSAAGNYTGTGHYVRFNVLGGAMTPGVNPGVVPPGFESNRQPAPGALVGQPWRDAQGSGVR</sequence>
<dbReference type="AlphaFoldDB" id="A0A238ZGS1"/>
<name>A0A238ZGS1_9PSEU</name>
<evidence type="ECO:0000259" key="2">
    <source>
        <dbReference type="Pfam" id="PF02470"/>
    </source>
</evidence>
<dbReference type="OrthoDB" id="5241082at2"/>
<dbReference type="InterPro" id="IPR052336">
    <property type="entry name" value="MlaD_Phospholipid_Transporter"/>
</dbReference>
<keyword evidence="4" id="KW-1185">Reference proteome</keyword>
<dbReference type="GO" id="GO:0005548">
    <property type="term" value="F:phospholipid transporter activity"/>
    <property type="evidence" value="ECO:0007669"/>
    <property type="project" value="TreeGrafter"/>
</dbReference>
<accession>A0A238ZGS1</accession>
<dbReference type="EMBL" id="FZNW01000021">
    <property type="protein sequence ID" value="SNR82211.1"/>
    <property type="molecule type" value="Genomic_DNA"/>
</dbReference>
<dbReference type="GO" id="GO:0005543">
    <property type="term" value="F:phospholipid binding"/>
    <property type="evidence" value="ECO:0007669"/>
    <property type="project" value="TreeGrafter"/>
</dbReference>
<dbReference type="InterPro" id="IPR003399">
    <property type="entry name" value="Mce/MlaD"/>
</dbReference>
<dbReference type="PANTHER" id="PTHR33371:SF4">
    <property type="entry name" value="INTERMEMBRANE PHOSPHOLIPID TRANSPORT SYSTEM BINDING PROTEIN MLAD"/>
    <property type="match status" value="1"/>
</dbReference>
<evidence type="ECO:0000313" key="3">
    <source>
        <dbReference type="EMBL" id="SNR82211.1"/>
    </source>
</evidence>
<proteinExistence type="predicted"/>
<dbReference type="Pfam" id="PF02470">
    <property type="entry name" value="MlaD"/>
    <property type="match status" value="1"/>
</dbReference>
<reference evidence="3 4" key="1">
    <citation type="submission" date="2017-06" db="EMBL/GenBank/DDBJ databases">
        <authorList>
            <person name="Kim H.J."/>
            <person name="Triplett B.A."/>
        </authorList>
    </citation>
    <scope>NUCLEOTIDE SEQUENCE [LARGE SCALE GENOMIC DNA]</scope>
    <source>
        <strain evidence="3 4">DSM 45207</strain>
    </source>
</reference>
<protein>
    <submittedName>
        <fullName evidence="3">Phospholipid/cholesterol/gamma-HCH transport system substrate-binding protein</fullName>
    </submittedName>
</protein>
<feature type="domain" description="Mce/MlaD" evidence="2">
    <location>
        <begin position="29"/>
        <end position="103"/>
    </location>
</feature>
<gene>
    <name evidence="3" type="ORF">SAMN06265360_12140</name>
</gene>
<dbReference type="Proteomes" id="UP000198348">
    <property type="component" value="Unassembled WGS sequence"/>
</dbReference>
<organism evidence="3 4">
    <name type="scientific">Haloechinothrix alba</name>
    <dbReference type="NCBI Taxonomy" id="664784"/>
    <lineage>
        <taxon>Bacteria</taxon>
        <taxon>Bacillati</taxon>
        <taxon>Actinomycetota</taxon>
        <taxon>Actinomycetes</taxon>
        <taxon>Pseudonocardiales</taxon>
        <taxon>Pseudonocardiaceae</taxon>
        <taxon>Haloechinothrix</taxon>
    </lineage>
</organism>
<evidence type="ECO:0000313" key="4">
    <source>
        <dbReference type="Proteomes" id="UP000198348"/>
    </source>
</evidence>
<evidence type="ECO:0000256" key="1">
    <source>
        <dbReference type="SAM" id="MobiDB-lite"/>
    </source>
</evidence>
<dbReference type="PANTHER" id="PTHR33371">
    <property type="entry name" value="INTERMEMBRANE PHOSPHOLIPID TRANSPORT SYSTEM BINDING PROTEIN MLAD-RELATED"/>
    <property type="match status" value="1"/>
</dbReference>